<dbReference type="InterPro" id="IPR008979">
    <property type="entry name" value="Galactose-bd-like_sf"/>
</dbReference>
<protein>
    <submittedName>
        <fullName evidence="2">DUF5005 domain-containing protein</fullName>
    </submittedName>
</protein>
<sequence length="479" mass="51598">MNDNRHTHPPLRQGDPISFVRVRQADGDRSGEETIYDFGATYPLGEIHLTEGGASASASPARVSYSLDGRAWSEAFAAALGGVIQLEDAVHARYVRLTGEAGRFAAGRGYAAEPAEDWTRLFHRKAGWTGSDGIYSIPLNGVEAQGRAADGRTLLLFGDTFIGGVDEATDARVNAVIINNSYALLDGDRPDPAAIAFHWEQDGEAPESAIVPRTPGALAHEDTYYWLQDGTSVGGKFHCFPLIIGPDPDGPEGFQFAVHGITHVSAPIGEQGPLLAEQEQADTPLYFRSAGGHTTYFGAAILPLTEEAGVPNPDGFVYVYGLQNDGATRLVAARVPADDLARFERWTYWDGREWTDRKEDCAPLVPEVSSELSVSPMTGGFLDGKYVIVCQQGGISGNRVALYAGDSPVGPFGPAIPLYAASESEEGNGIYTYNAKAHPHLSRPGELLASYNVNTTSWDAHEAFGGIYRPRFIRIRQIV</sequence>
<keyword evidence="3" id="KW-1185">Reference proteome</keyword>
<dbReference type="Pfam" id="PF13810">
    <property type="entry name" value="DUF4185"/>
    <property type="match status" value="1"/>
</dbReference>
<dbReference type="AlphaFoldDB" id="A0A7X0VEN6"/>
<evidence type="ECO:0000313" key="3">
    <source>
        <dbReference type="Proteomes" id="UP000547209"/>
    </source>
</evidence>
<dbReference type="RefSeq" id="WP_185142682.1">
    <property type="nucleotide sequence ID" value="NZ_JACJVP010000018.1"/>
</dbReference>
<proteinExistence type="predicted"/>
<dbReference type="SUPFAM" id="SSF49785">
    <property type="entry name" value="Galactose-binding domain-like"/>
    <property type="match status" value="1"/>
</dbReference>
<feature type="domain" description="DUF4185" evidence="1">
    <location>
        <begin position="309"/>
        <end position="440"/>
    </location>
</feature>
<dbReference type="Proteomes" id="UP000547209">
    <property type="component" value="Unassembled WGS sequence"/>
</dbReference>
<organism evidence="2 3">
    <name type="scientific">Cohnella nanjingensis</name>
    <dbReference type="NCBI Taxonomy" id="1387779"/>
    <lineage>
        <taxon>Bacteria</taxon>
        <taxon>Bacillati</taxon>
        <taxon>Bacillota</taxon>
        <taxon>Bacilli</taxon>
        <taxon>Bacillales</taxon>
        <taxon>Paenibacillaceae</taxon>
        <taxon>Cohnella</taxon>
    </lineage>
</organism>
<dbReference type="InterPro" id="IPR025442">
    <property type="entry name" value="DUF4185"/>
</dbReference>
<evidence type="ECO:0000313" key="2">
    <source>
        <dbReference type="EMBL" id="MBB6671197.1"/>
    </source>
</evidence>
<name>A0A7X0VEN6_9BACL</name>
<accession>A0A7X0VEN6</accession>
<dbReference type="EMBL" id="JACJVP010000018">
    <property type="protein sequence ID" value="MBB6671197.1"/>
    <property type="molecule type" value="Genomic_DNA"/>
</dbReference>
<evidence type="ECO:0000259" key="1">
    <source>
        <dbReference type="Pfam" id="PF13810"/>
    </source>
</evidence>
<reference evidence="2 3" key="1">
    <citation type="submission" date="2020-08" db="EMBL/GenBank/DDBJ databases">
        <title>Cohnella phylogeny.</title>
        <authorList>
            <person name="Dunlap C."/>
        </authorList>
    </citation>
    <scope>NUCLEOTIDE SEQUENCE [LARGE SCALE GENOMIC DNA]</scope>
    <source>
        <strain evidence="2 3">DSM 28246</strain>
    </source>
</reference>
<comment type="caution">
    <text evidence="2">The sequence shown here is derived from an EMBL/GenBank/DDBJ whole genome shotgun (WGS) entry which is preliminary data.</text>
</comment>
<gene>
    <name evidence="2" type="ORF">H7C19_10900</name>
</gene>
<dbReference type="Gene3D" id="2.60.120.260">
    <property type="entry name" value="Galactose-binding domain-like"/>
    <property type="match status" value="1"/>
</dbReference>